<keyword evidence="5 7" id="KW-1133">Transmembrane helix</keyword>
<keyword evidence="2" id="KW-0813">Transport</keyword>
<name>A0A077P371_XENBV</name>
<dbReference type="HOGENOM" id="CLU_001265_60_4_6"/>
<dbReference type="SUPFAM" id="SSF103473">
    <property type="entry name" value="MFS general substrate transporter"/>
    <property type="match status" value="1"/>
</dbReference>
<accession>A0A077P371</accession>
<dbReference type="Pfam" id="PF07690">
    <property type="entry name" value="MFS_1"/>
    <property type="match status" value="2"/>
</dbReference>
<feature type="transmembrane region" description="Helical" evidence="7">
    <location>
        <begin position="311"/>
        <end position="336"/>
    </location>
</feature>
<dbReference type="InterPro" id="IPR050171">
    <property type="entry name" value="MFS_Transporters"/>
</dbReference>
<evidence type="ECO:0000313" key="10">
    <source>
        <dbReference type="Proteomes" id="UP000028483"/>
    </source>
</evidence>
<evidence type="ECO:0000256" key="2">
    <source>
        <dbReference type="ARBA" id="ARBA00022448"/>
    </source>
</evidence>
<dbReference type="Proteomes" id="UP000028483">
    <property type="component" value="Unassembled WGS sequence"/>
</dbReference>
<dbReference type="EMBL" id="CBSX010000081">
    <property type="protein sequence ID" value="CDH05128.1"/>
    <property type="molecule type" value="Genomic_DNA"/>
</dbReference>
<evidence type="ECO:0000256" key="5">
    <source>
        <dbReference type="ARBA" id="ARBA00022989"/>
    </source>
</evidence>
<evidence type="ECO:0000256" key="7">
    <source>
        <dbReference type="SAM" id="Phobius"/>
    </source>
</evidence>
<keyword evidence="3" id="KW-1003">Cell membrane</keyword>
<feature type="transmembrane region" description="Helical" evidence="7">
    <location>
        <begin position="18"/>
        <end position="41"/>
    </location>
</feature>
<sequence>MFDTIATIRGLNVKLRSLFFVTLSFRMGTMGFPFFAAYLIQEKSLNAIQAGVLVGVFGAGALLCDVIIGYFIKNFGSNKVIVFSLLFTSIILFLIPFLDHYYTIIAFSFLWGISYESFTPAAYSETVTHSDFSSRKIAFSCNRLAINIGMAIGPLVGGIIFSVHPILVFFVNSIFTFFSLIFYLLSMKSKENINNSLGSLGGNDCIKKECEVIEDKKYHYPRLIVILSSVLPVHIAYALPPTFLSAYIISYTSFPSYFVGVIFFVNAFLVILFELPINKRMNNVNSRLSLILGLLLAGGGFSLMIDINSAIILIMATILWSLGEMIIFPSITHYISGISSSENVDRNLGFYSAGVNIGVMITPSISFYMMEKEFISPWLFVGFVLLFISAFLVCIKKSKTLWKDNA</sequence>
<dbReference type="Gene3D" id="1.20.1250.20">
    <property type="entry name" value="MFS general substrate transporter like domains"/>
    <property type="match status" value="2"/>
</dbReference>
<dbReference type="RefSeq" id="WP_038255553.1">
    <property type="nucleotide sequence ID" value="NZ_CAWLUU010000151.1"/>
</dbReference>
<dbReference type="AlphaFoldDB" id="A0A077P371"/>
<evidence type="ECO:0000256" key="3">
    <source>
        <dbReference type="ARBA" id="ARBA00022475"/>
    </source>
</evidence>
<feature type="transmembrane region" description="Helical" evidence="7">
    <location>
        <begin position="254"/>
        <end position="275"/>
    </location>
</feature>
<feature type="transmembrane region" description="Helical" evidence="7">
    <location>
        <begin position="80"/>
        <end position="98"/>
    </location>
</feature>
<feature type="transmembrane region" description="Helical" evidence="7">
    <location>
        <begin position="104"/>
        <end position="123"/>
    </location>
</feature>
<dbReference type="PRINTS" id="PR01035">
    <property type="entry name" value="TCRTETA"/>
</dbReference>
<dbReference type="InterPro" id="IPR020846">
    <property type="entry name" value="MFS_dom"/>
</dbReference>
<keyword evidence="6 7" id="KW-0472">Membrane</keyword>
<dbReference type="PANTHER" id="PTHR23517">
    <property type="entry name" value="RESISTANCE PROTEIN MDTM, PUTATIVE-RELATED-RELATED"/>
    <property type="match status" value="1"/>
</dbReference>
<dbReference type="InterPro" id="IPR011701">
    <property type="entry name" value="MFS"/>
</dbReference>
<evidence type="ECO:0000313" key="9">
    <source>
        <dbReference type="EMBL" id="CDH05128.1"/>
    </source>
</evidence>
<feature type="transmembrane region" description="Helical" evidence="7">
    <location>
        <begin position="348"/>
        <end position="369"/>
    </location>
</feature>
<feature type="transmembrane region" description="Helical" evidence="7">
    <location>
        <begin position="167"/>
        <end position="185"/>
    </location>
</feature>
<proteinExistence type="predicted"/>
<reference evidence="9" key="1">
    <citation type="submission" date="2013-07" db="EMBL/GenBank/DDBJ databases">
        <title>Sub-species coevolution in mutualistic symbiosis.</title>
        <authorList>
            <person name="Murfin K."/>
            <person name="Klassen J."/>
            <person name="Lee M."/>
            <person name="Forst S."/>
            <person name="Stock P."/>
            <person name="Goodrich-Blair H."/>
        </authorList>
    </citation>
    <scope>NUCLEOTIDE SEQUENCE [LARGE SCALE GENOMIC DNA]</scope>
    <source>
        <strain evidence="9">Oregonense</strain>
    </source>
</reference>
<keyword evidence="4 7" id="KW-0812">Transmembrane</keyword>
<dbReference type="InterPro" id="IPR036259">
    <property type="entry name" value="MFS_trans_sf"/>
</dbReference>
<gene>
    <name evidence="9" type="ORF">XBO1_1710049</name>
</gene>
<feature type="domain" description="Major facilitator superfamily (MFS) profile" evidence="8">
    <location>
        <begin position="1"/>
        <end position="399"/>
    </location>
</feature>
<dbReference type="PROSITE" id="PS50850">
    <property type="entry name" value="MFS"/>
    <property type="match status" value="1"/>
</dbReference>
<feature type="transmembrane region" description="Helical" evidence="7">
    <location>
        <begin position="47"/>
        <end position="68"/>
    </location>
</feature>
<feature type="transmembrane region" description="Helical" evidence="7">
    <location>
        <begin position="287"/>
        <end position="305"/>
    </location>
</feature>
<dbReference type="InterPro" id="IPR001958">
    <property type="entry name" value="Tet-R_TetA/multi-R_MdtG-like"/>
</dbReference>
<feature type="transmembrane region" description="Helical" evidence="7">
    <location>
        <begin position="375"/>
        <end position="395"/>
    </location>
</feature>
<evidence type="ECO:0000256" key="1">
    <source>
        <dbReference type="ARBA" id="ARBA00004651"/>
    </source>
</evidence>
<feature type="transmembrane region" description="Helical" evidence="7">
    <location>
        <begin position="144"/>
        <end position="161"/>
    </location>
</feature>
<evidence type="ECO:0000256" key="6">
    <source>
        <dbReference type="ARBA" id="ARBA00023136"/>
    </source>
</evidence>
<feature type="transmembrane region" description="Helical" evidence="7">
    <location>
        <begin position="223"/>
        <end position="248"/>
    </location>
</feature>
<dbReference type="GO" id="GO:0005886">
    <property type="term" value="C:plasma membrane"/>
    <property type="evidence" value="ECO:0007669"/>
    <property type="project" value="UniProtKB-SubCell"/>
</dbReference>
<organism evidence="9 10">
    <name type="scientific">Xenorhabdus bovienii str. oregonense</name>
    <dbReference type="NCBI Taxonomy" id="1398202"/>
    <lineage>
        <taxon>Bacteria</taxon>
        <taxon>Pseudomonadati</taxon>
        <taxon>Pseudomonadota</taxon>
        <taxon>Gammaproteobacteria</taxon>
        <taxon>Enterobacterales</taxon>
        <taxon>Morganellaceae</taxon>
        <taxon>Xenorhabdus</taxon>
    </lineage>
</organism>
<protein>
    <recommendedName>
        <fullName evidence="8">Major facilitator superfamily (MFS) profile domain-containing protein</fullName>
    </recommendedName>
</protein>
<dbReference type="GO" id="GO:0022857">
    <property type="term" value="F:transmembrane transporter activity"/>
    <property type="evidence" value="ECO:0007669"/>
    <property type="project" value="InterPro"/>
</dbReference>
<evidence type="ECO:0000256" key="4">
    <source>
        <dbReference type="ARBA" id="ARBA00022692"/>
    </source>
</evidence>
<comment type="caution">
    <text evidence="9">The sequence shown here is derived from an EMBL/GenBank/DDBJ whole genome shotgun (WGS) entry which is preliminary data.</text>
</comment>
<evidence type="ECO:0000259" key="8">
    <source>
        <dbReference type="PROSITE" id="PS50850"/>
    </source>
</evidence>
<comment type="subcellular location">
    <subcellularLocation>
        <location evidence="1">Cell membrane</location>
        <topology evidence="1">Multi-pass membrane protein</topology>
    </subcellularLocation>
</comment>